<dbReference type="Gene3D" id="3.40.50.300">
    <property type="entry name" value="P-loop containing nucleotide triphosphate hydrolases"/>
    <property type="match status" value="3"/>
</dbReference>
<dbReference type="OrthoDB" id="6513042at2759"/>
<keyword evidence="3" id="KW-0378">Hydrolase</keyword>
<protein>
    <submittedName>
        <fullName evidence="10">AAA domain</fullName>
    </submittedName>
</protein>
<keyword evidence="11" id="KW-1185">Reference proteome</keyword>
<feature type="domain" description="5'-3' DNA helicase ZGRF1-like N-terminal" evidence="7">
    <location>
        <begin position="8"/>
        <end position="78"/>
    </location>
</feature>
<evidence type="ECO:0000259" key="9">
    <source>
        <dbReference type="Pfam" id="PF13087"/>
    </source>
</evidence>
<dbReference type="InterPro" id="IPR050534">
    <property type="entry name" value="Coronavir_polyprotein_1ab"/>
</dbReference>
<feature type="domain" description="DNA2/NAM7 helicase-like C-terminal" evidence="9">
    <location>
        <begin position="486"/>
        <end position="651"/>
    </location>
</feature>
<proteinExistence type="inferred from homology"/>
<dbReference type="GO" id="GO:0016787">
    <property type="term" value="F:hydrolase activity"/>
    <property type="evidence" value="ECO:0007669"/>
    <property type="project" value="UniProtKB-KW"/>
</dbReference>
<feature type="region of interest" description="Disordered" evidence="6">
    <location>
        <begin position="100"/>
        <end position="126"/>
    </location>
</feature>
<keyword evidence="4" id="KW-0347">Helicase</keyword>
<accession>A0A8J6BEZ7</accession>
<dbReference type="InterPro" id="IPR027417">
    <property type="entry name" value="P-loop_NTPase"/>
</dbReference>
<dbReference type="Pfam" id="PF10382">
    <property type="entry name" value="ZGRF1-like_N"/>
    <property type="match status" value="1"/>
</dbReference>
<dbReference type="GO" id="GO:0043139">
    <property type="term" value="F:5'-3' DNA helicase activity"/>
    <property type="evidence" value="ECO:0007669"/>
    <property type="project" value="TreeGrafter"/>
</dbReference>
<dbReference type="EMBL" id="JAHDYR010000007">
    <property type="protein sequence ID" value="KAG9396072.1"/>
    <property type="molecule type" value="Genomic_DNA"/>
</dbReference>
<sequence length="736" mass="78574">MTGDALVKWIILFTKHKTQRRKVWEDGTALWNPRTMKFTVYTEAGMNLDSGNITEDQLEDGAEFELGRHLIQLDCLASDEPPPPPPKKTAPPAPALVAKKVAKKRKEPRIPASSEPPSRVPKPAKRFRGPPPLWEALFKPHVELFTPSKEDLKAALDSTPEIPAGSDSKSWAESMLARLRLEICAMVYEAMPLDGPEVAVNRSGRSTMISGQGLSRVQFSRDDMMLLVSPKGKELAAVSAAWHGATDGRLQVTPLSPITMATATLIHLPDTGSLVQAANAVRKIPAPTWQMTPPPSQPDLPDSTVESLKSEYTLAPDQAAVLDGMAAAIRGETSTIVVRGVFGSGKSHLGAALVSLGKRAGLGVAVVSNTNAGVDAILGSLPEGLSIGRVGPKHRVAPEVQPFHIKAAAVEGHDVIGTTVASSASLSCMTPILLVDEAGQLPEPCLAVPLLAFRPTVLVLIGDPRQLPPVAKTAPFGSSVLDRSLPDPARTCQLTRQYRCHPTIAALAGALFYHGQVESSPLTRPIEDCAGDAPPIVFLGVQGHEDSWGSSLVNKGEVSAIAQLIRKMAARKVDLATVAVMSLYAAQAKVLRDTLPEEVNVSTVDAFQGQQRDIVVLSLVRTANLQFGSDPRRVNVAITRGKLQLIVVGNPSVSRDMFWGKMIGHIQKFGLITSDMDSIKHPAPPTLEAIMKARRTVMNTSSPPPRPVFDTPRPLTEGELGLLTCSVGDFAEGSAG</sequence>
<evidence type="ECO:0000259" key="7">
    <source>
        <dbReference type="Pfam" id="PF10382"/>
    </source>
</evidence>
<organism evidence="10 11">
    <name type="scientific">Carpediemonas membranifera</name>
    <dbReference type="NCBI Taxonomy" id="201153"/>
    <lineage>
        <taxon>Eukaryota</taxon>
        <taxon>Metamonada</taxon>
        <taxon>Carpediemonas-like organisms</taxon>
        <taxon>Carpediemonas</taxon>
    </lineage>
</organism>
<evidence type="ECO:0000256" key="3">
    <source>
        <dbReference type="ARBA" id="ARBA00022801"/>
    </source>
</evidence>
<comment type="caution">
    <text evidence="10">The sequence shown here is derived from an EMBL/GenBank/DDBJ whole genome shotgun (WGS) entry which is preliminary data.</text>
</comment>
<evidence type="ECO:0000256" key="4">
    <source>
        <dbReference type="ARBA" id="ARBA00022806"/>
    </source>
</evidence>
<name>A0A8J6BEZ7_9EUKA</name>
<reference evidence="10" key="1">
    <citation type="submission" date="2021-05" db="EMBL/GenBank/DDBJ databases">
        <title>A free-living protist that lacks canonical eukaryotic 1 DNA replication and segregation systems.</title>
        <authorList>
            <person name="Salas-Leiva D.E."/>
            <person name="Tromer E.C."/>
            <person name="Curtis B.A."/>
            <person name="Jerlstrom-Hultqvist J."/>
            <person name="Kolisko M."/>
            <person name="Yi Z."/>
            <person name="Salas-Leiva J.S."/>
            <person name="Gallot-Lavallee L."/>
            <person name="Kops G.J.P.L."/>
            <person name="Archibald J.M."/>
            <person name="Simpson A.G.B."/>
            <person name="Roger A.J."/>
        </authorList>
    </citation>
    <scope>NUCLEOTIDE SEQUENCE</scope>
    <source>
        <strain evidence="10">BICM</strain>
    </source>
</reference>
<dbReference type="InterPro" id="IPR047187">
    <property type="entry name" value="SF1_C_Upf1"/>
</dbReference>
<evidence type="ECO:0000313" key="11">
    <source>
        <dbReference type="Proteomes" id="UP000717585"/>
    </source>
</evidence>
<dbReference type="Proteomes" id="UP000717585">
    <property type="component" value="Unassembled WGS sequence"/>
</dbReference>
<dbReference type="InterPro" id="IPR041679">
    <property type="entry name" value="DNA2/NAM7-like_C"/>
</dbReference>
<keyword evidence="2" id="KW-0547">Nucleotide-binding</keyword>
<gene>
    <name evidence="10" type="ORF">J8273_2424</name>
</gene>
<feature type="domain" description="DNA2/NAM7 helicase helicase" evidence="8">
    <location>
        <begin position="407"/>
        <end position="472"/>
    </location>
</feature>
<dbReference type="Pfam" id="PF13086">
    <property type="entry name" value="AAA_11"/>
    <property type="match status" value="1"/>
</dbReference>
<comment type="similarity">
    <text evidence="1">Belongs to the DNA2/NAM7 helicase family.</text>
</comment>
<dbReference type="PANTHER" id="PTHR43788">
    <property type="entry name" value="DNA2/NAM7 HELICASE FAMILY MEMBER"/>
    <property type="match status" value="1"/>
</dbReference>
<dbReference type="AlphaFoldDB" id="A0A8J6BEZ7"/>
<dbReference type="Pfam" id="PF13087">
    <property type="entry name" value="AAA_12"/>
    <property type="match status" value="1"/>
</dbReference>
<keyword evidence="5" id="KW-0067">ATP-binding</keyword>
<dbReference type="CDD" id="cd18808">
    <property type="entry name" value="SF1_C_Upf1"/>
    <property type="match status" value="1"/>
</dbReference>
<evidence type="ECO:0000259" key="8">
    <source>
        <dbReference type="Pfam" id="PF13086"/>
    </source>
</evidence>
<dbReference type="InterPro" id="IPR041677">
    <property type="entry name" value="DNA2/NAM7_AAA_11"/>
</dbReference>
<dbReference type="PANTHER" id="PTHR43788:SF8">
    <property type="entry name" value="DNA-BINDING PROTEIN SMUBP-2"/>
    <property type="match status" value="1"/>
</dbReference>
<dbReference type="InterPro" id="IPR018838">
    <property type="entry name" value="ZGRF1-like_N"/>
</dbReference>
<dbReference type="GO" id="GO:0005524">
    <property type="term" value="F:ATP binding"/>
    <property type="evidence" value="ECO:0007669"/>
    <property type="project" value="UniProtKB-KW"/>
</dbReference>
<evidence type="ECO:0000256" key="5">
    <source>
        <dbReference type="ARBA" id="ARBA00022840"/>
    </source>
</evidence>
<evidence type="ECO:0000256" key="6">
    <source>
        <dbReference type="SAM" id="MobiDB-lite"/>
    </source>
</evidence>
<evidence type="ECO:0000256" key="2">
    <source>
        <dbReference type="ARBA" id="ARBA00022741"/>
    </source>
</evidence>
<evidence type="ECO:0000313" key="10">
    <source>
        <dbReference type="EMBL" id="KAG9396072.1"/>
    </source>
</evidence>
<dbReference type="SUPFAM" id="SSF52540">
    <property type="entry name" value="P-loop containing nucleoside triphosphate hydrolases"/>
    <property type="match status" value="1"/>
</dbReference>
<evidence type="ECO:0000256" key="1">
    <source>
        <dbReference type="ARBA" id="ARBA00007913"/>
    </source>
</evidence>